<feature type="compositionally biased region" description="Basic and acidic residues" evidence="1">
    <location>
        <begin position="68"/>
        <end position="77"/>
    </location>
</feature>
<evidence type="ECO:0000256" key="1">
    <source>
        <dbReference type="SAM" id="MobiDB-lite"/>
    </source>
</evidence>
<dbReference type="KEGG" id="act:ACLA_032870"/>
<dbReference type="GeneID" id="4700723"/>
<keyword evidence="3" id="KW-1185">Reference proteome</keyword>
<gene>
    <name evidence="2" type="ORF">ACLA_032870</name>
</gene>
<feature type="compositionally biased region" description="Acidic residues" evidence="1">
    <location>
        <begin position="49"/>
        <end position="67"/>
    </location>
</feature>
<dbReference type="Gene3D" id="1.20.1280.50">
    <property type="match status" value="1"/>
</dbReference>
<dbReference type="RefSeq" id="XP_001269977.1">
    <property type="nucleotide sequence ID" value="XM_001269976.1"/>
</dbReference>
<organism evidence="2 3">
    <name type="scientific">Aspergillus clavatus (strain ATCC 1007 / CBS 513.65 / DSM 816 / NCTC 3887 / NRRL 1 / QM 1276 / 107)</name>
    <dbReference type="NCBI Taxonomy" id="344612"/>
    <lineage>
        <taxon>Eukaryota</taxon>
        <taxon>Fungi</taxon>
        <taxon>Dikarya</taxon>
        <taxon>Ascomycota</taxon>
        <taxon>Pezizomycotina</taxon>
        <taxon>Eurotiomycetes</taxon>
        <taxon>Eurotiomycetidae</taxon>
        <taxon>Eurotiales</taxon>
        <taxon>Aspergillaceae</taxon>
        <taxon>Aspergillus</taxon>
        <taxon>Aspergillus subgen. Fumigati</taxon>
    </lineage>
</organism>
<dbReference type="VEuPathDB" id="FungiDB:ACLA_032870"/>
<accession>A1CSD0</accession>
<evidence type="ECO:0000313" key="3">
    <source>
        <dbReference type="Proteomes" id="UP000006701"/>
    </source>
</evidence>
<dbReference type="SUPFAM" id="SSF81383">
    <property type="entry name" value="F-box domain"/>
    <property type="match status" value="1"/>
</dbReference>
<dbReference type="AlphaFoldDB" id="A1CSD0"/>
<protein>
    <submittedName>
        <fullName evidence="2">F-box domain protein</fullName>
    </submittedName>
</protein>
<name>A1CSD0_ASPCL</name>
<dbReference type="eggNOG" id="ENOG502SPFR">
    <property type="taxonomic scope" value="Eukaryota"/>
</dbReference>
<feature type="region of interest" description="Disordered" evidence="1">
    <location>
        <begin position="38"/>
        <end position="105"/>
    </location>
</feature>
<evidence type="ECO:0000313" key="2">
    <source>
        <dbReference type="EMBL" id="EAW08551.1"/>
    </source>
</evidence>
<feature type="compositionally biased region" description="Basic and acidic residues" evidence="1">
    <location>
        <begin position="38"/>
        <end position="48"/>
    </location>
</feature>
<dbReference type="OrthoDB" id="9984533at2759"/>
<reference evidence="2 3" key="1">
    <citation type="journal article" date="2008" name="PLoS Genet.">
        <title>Genomic islands in the pathogenic filamentous fungus Aspergillus fumigatus.</title>
        <authorList>
            <person name="Fedorova N.D."/>
            <person name="Khaldi N."/>
            <person name="Joardar V.S."/>
            <person name="Maiti R."/>
            <person name="Amedeo P."/>
            <person name="Anderson M.J."/>
            <person name="Crabtree J."/>
            <person name="Silva J.C."/>
            <person name="Badger J.H."/>
            <person name="Albarraq A."/>
            <person name="Angiuoli S."/>
            <person name="Bussey H."/>
            <person name="Bowyer P."/>
            <person name="Cotty P.J."/>
            <person name="Dyer P.S."/>
            <person name="Egan A."/>
            <person name="Galens K."/>
            <person name="Fraser-Liggett C.M."/>
            <person name="Haas B.J."/>
            <person name="Inman J.M."/>
            <person name="Kent R."/>
            <person name="Lemieux S."/>
            <person name="Malavazi I."/>
            <person name="Orvis J."/>
            <person name="Roemer T."/>
            <person name="Ronning C.M."/>
            <person name="Sundaram J.P."/>
            <person name="Sutton G."/>
            <person name="Turner G."/>
            <person name="Venter J.C."/>
            <person name="White O.R."/>
            <person name="Whitty B.R."/>
            <person name="Youngman P."/>
            <person name="Wolfe K.H."/>
            <person name="Goldman G.H."/>
            <person name="Wortman J.R."/>
            <person name="Jiang B."/>
            <person name="Denning D.W."/>
            <person name="Nierman W.C."/>
        </authorList>
    </citation>
    <scope>NUCLEOTIDE SEQUENCE [LARGE SCALE GENOMIC DNA]</scope>
    <source>
        <strain evidence="3">ATCC 1007 / CBS 513.65 / DSM 816 / NCTC 3887 / NRRL 1</strain>
    </source>
</reference>
<sequence length="824" mass="94525">MTPDLCCAICGVGFRNFRIGSKSRGALRRRDRQLEKRNKIRREGRSEVELSDDEFSAGEEGDDEESDQVIHVRRLEDSYEEDDPYLQPDERDDEVEEEDEIDRTAGYDPRLLGRADLRWLQDVYCLGCHRSTPDGNRKAFMIGPGRVLDHIEVHEGDDENRPDRHIFKCYDDTDFKSVIPFHESCWDVLIQKLTLACGSGNINREMLFGVMMELCRDDHAALDLPYGPEVEASQDQFWKCIPGTEVSACPSNGHNQVTKQALTVSKYCTADPLESLYLLDSILQMFHPDDKEVSNKPSRELLIQALQVRSDPFSRLPRELTTTICRHLHPIDLNSFMISSPWARLATMHNSFWKDSIYRDFPWFWEYAEHYDQGQLPNTLDYMALHRLLLDTSAGYHLNQQEVLSLANRFRIWNSCSPIVRFYLNNMRHLTEAHVCRPTIPADCLPDLALPMTAIAHPQPQKGLRTVAAIWVPHWGDMHNTPANFVIYRNAKRELIGMAVIREGEKSPFGSCNEDKMAGKKITRDAALIQQGDWIDRLLLHIPTEHRFSSADQATAVKGVTDGTIVRVGTVEALDPYYDDMFPDEDEMIPRKSRPSMAENVFTAQAVWSVEAMAINIRGTGRCCLPIWRHPSVRVLPLQDEQSDEDMMMPWQILHWSYDTDEVRAVKRISAWVHNEEVVLPDTGKKGRVARVLGMTTQYHQRYSEPARHFGMNRRAAQTKDTKFFKKLRHFDIDGRKGEYVTEVGVATKESWSAVKIQTNWGREVVFGQQGVPITDVKTAPDGHMIVGLAAQFVNQPDQKKKPGFEKWMQLSSMALLTKEMKMD</sequence>
<dbReference type="EMBL" id="DS027059">
    <property type="protein sequence ID" value="EAW08551.1"/>
    <property type="molecule type" value="Genomic_DNA"/>
</dbReference>
<dbReference type="InterPro" id="IPR036047">
    <property type="entry name" value="F-box-like_dom_sf"/>
</dbReference>
<feature type="compositionally biased region" description="Acidic residues" evidence="1">
    <location>
        <begin position="78"/>
        <end position="101"/>
    </location>
</feature>
<proteinExistence type="predicted"/>
<dbReference type="HOGENOM" id="CLU_343537_0_0_1"/>
<dbReference type="Proteomes" id="UP000006701">
    <property type="component" value="Unassembled WGS sequence"/>
</dbReference>
<dbReference type="OMA" id="MEVRTIS"/>